<comment type="caution">
    <text evidence="2">The sequence shown here is derived from an EMBL/GenBank/DDBJ whole genome shotgun (WGS) entry which is preliminary data.</text>
</comment>
<reference evidence="2 3" key="1">
    <citation type="journal article" date="2019" name="Int. J. Syst. Evol. Microbiol.">
        <title>The Global Catalogue of Microorganisms (GCM) 10K type strain sequencing project: providing services to taxonomists for standard genome sequencing and annotation.</title>
        <authorList>
            <consortium name="The Broad Institute Genomics Platform"/>
            <consortium name="The Broad Institute Genome Sequencing Center for Infectious Disease"/>
            <person name="Wu L."/>
            <person name="Ma J."/>
        </authorList>
    </citation>
    <scope>NUCLEOTIDE SEQUENCE [LARGE SCALE GENOMIC DNA]</scope>
    <source>
        <strain evidence="2 3">JCM 10303</strain>
    </source>
</reference>
<keyword evidence="3" id="KW-1185">Reference proteome</keyword>
<dbReference type="Pfam" id="PF04230">
    <property type="entry name" value="PS_pyruv_trans"/>
    <property type="match status" value="1"/>
</dbReference>
<protein>
    <submittedName>
        <fullName evidence="2">Polysaccharide pyruvyl transferase family protein</fullName>
    </submittedName>
</protein>
<evidence type="ECO:0000259" key="1">
    <source>
        <dbReference type="Pfam" id="PF04230"/>
    </source>
</evidence>
<dbReference type="Proteomes" id="UP001500729">
    <property type="component" value="Unassembled WGS sequence"/>
</dbReference>
<accession>A0ABN1DH48</accession>
<proteinExistence type="predicted"/>
<dbReference type="GO" id="GO:0016740">
    <property type="term" value="F:transferase activity"/>
    <property type="evidence" value="ECO:0007669"/>
    <property type="project" value="UniProtKB-KW"/>
</dbReference>
<feature type="domain" description="Polysaccharide pyruvyl transferase" evidence="1">
    <location>
        <begin position="185"/>
        <end position="222"/>
    </location>
</feature>
<gene>
    <name evidence="2" type="ORF">GCM10009533_47820</name>
</gene>
<keyword evidence="2" id="KW-0808">Transferase</keyword>
<evidence type="ECO:0000313" key="3">
    <source>
        <dbReference type="Proteomes" id="UP001500729"/>
    </source>
</evidence>
<organism evidence="2 3">
    <name type="scientific">Saccharopolyspora erythraea</name>
    <name type="common">Streptomyces erythraeus</name>
    <dbReference type="NCBI Taxonomy" id="1836"/>
    <lineage>
        <taxon>Bacteria</taxon>
        <taxon>Bacillati</taxon>
        <taxon>Actinomycetota</taxon>
        <taxon>Actinomycetes</taxon>
        <taxon>Pseudonocardiales</taxon>
        <taxon>Pseudonocardiaceae</taxon>
        <taxon>Saccharopolyspora</taxon>
    </lineage>
</organism>
<name>A0ABN1DH48_SACER</name>
<evidence type="ECO:0000313" key="2">
    <source>
        <dbReference type="EMBL" id="GAA0543288.1"/>
    </source>
</evidence>
<dbReference type="EMBL" id="BAAAGS010000036">
    <property type="protein sequence ID" value="GAA0543288.1"/>
    <property type="molecule type" value="Genomic_DNA"/>
</dbReference>
<dbReference type="InterPro" id="IPR007345">
    <property type="entry name" value="Polysacch_pyruvyl_Trfase"/>
</dbReference>
<sequence length="311" mass="33584">MRVLVVGWASFLHGEATAGDVAAMERVATALHAAGVPCDCAWSPGFEPGAMSLSEAEPRDYTDVVFTCGPAQGWQLRELHQRYARCRRIAVGVSVVDPGDPAVTGFDVVLARDGPGTPVQDLASHRPCRPLPVAGVALAPGQPEYGDRRRHDELHRVLREWINALDCAPLELDTRLDTGDWRHCSTPEQFAVLVGRTDVVLTSRLHGLVFALSSGVPALAVDPVDGGGKVSAQAEAWNWPAVVGVDEVLQSRRPWEVLDDWWSWCTSPIAQALARMRARTDVDTSRGLTERMLAELRGCAVAGSGADDRQG</sequence>